<dbReference type="Proteomes" id="UP000271374">
    <property type="component" value="Unassembled WGS sequence"/>
</dbReference>
<dbReference type="InterPro" id="IPR012495">
    <property type="entry name" value="TadE-like_dom"/>
</dbReference>
<name>A0A431WLJ8_9BACI</name>
<dbReference type="Pfam" id="PF07811">
    <property type="entry name" value="TadE"/>
    <property type="match status" value="1"/>
</dbReference>
<comment type="caution">
    <text evidence="3">The sequence shown here is derived from an EMBL/GenBank/DDBJ whole genome shotgun (WGS) entry which is preliminary data.</text>
</comment>
<protein>
    <recommendedName>
        <fullName evidence="2">TadE-like domain-containing protein</fullName>
    </recommendedName>
</protein>
<reference evidence="3 4" key="1">
    <citation type="submission" date="2018-12" db="EMBL/GenBank/DDBJ databases">
        <title>Bacillus yapensis draft genome sequence.</title>
        <authorList>
            <person name="Yu L."/>
            <person name="Xu X."/>
            <person name="Tang X."/>
        </authorList>
    </citation>
    <scope>NUCLEOTIDE SEQUENCE [LARGE SCALE GENOMIC DNA]</scope>
    <source>
        <strain evidence="3 4">XXST-01</strain>
    </source>
</reference>
<feature type="domain" description="TadE-like" evidence="2">
    <location>
        <begin position="16"/>
        <end position="58"/>
    </location>
</feature>
<dbReference type="EMBL" id="RXNT01000001">
    <property type="protein sequence ID" value="RTR36327.1"/>
    <property type="molecule type" value="Genomic_DNA"/>
</dbReference>
<evidence type="ECO:0000313" key="4">
    <source>
        <dbReference type="Proteomes" id="UP000271374"/>
    </source>
</evidence>
<evidence type="ECO:0000256" key="1">
    <source>
        <dbReference type="SAM" id="Phobius"/>
    </source>
</evidence>
<dbReference type="AlphaFoldDB" id="A0A431WLJ8"/>
<accession>A0A431WLJ8</accession>
<gene>
    <name evidence="3" type="ORF">EKG37_01865</name>
</gene>
<keyword evidence="1" id="KW-1133">Transmembrane helix</keyword>
<evidence type="ECO:0000259" key="2">
    <source>
        <dbReference type="Pfam" id="PF07811"/>
    </source>
</evidence>
<keyword evidence="1" id="KW-0472">Membrane</keyword>
<feature type="transmembrane region" description="Helical" evidence="1">
    <location>
        <begin position="20"/>
        <end position="48"/>
    </location>
</feature>
<evidence type="ECO:0000313" key="3">
    <source>
        <dbReference type="EMBL" id="RTR36327.1"/>
    </source>
</evidence>
<dbReference type="OrthoDB" id="2616324at2"/>
<keyword evidence="4" id="KW-1185">Reference proteome</keyword>
<proteinExistence type="predicted"/>
<organism evidence="3 4">
    <name type="scientific">Bacillus yapensis</name>
    <dbReference type="NCBI Taxonomy" id="2492960"/>
    <lineage>
        <taxon>Bacteria</taxon>
        <taxon>Bacillati</taxon>
        <taxon>Bacillota</taxon>
        <taxon>Bacilli</taxon>
        <taxon>Bacillales</taxon>
        <taxon>Bacillaceae</taxon>
        <taxon>Bacillus</taxon>
    </lineage>
</organism>
<keyword evidence="1" id="KW-0812">Transmembrane</keyword>
<sequence>MSLKGIFKRYIKNERGSQAIEFVAMFPLIILSILIIWQIGLIAFSLVVGESAARDGARAAAIHDPDWRAVAERSASGIKVEVSGGPGTVDAHVFVKITAPIVKLPLIGDMEFTYTVDAVMPMEDDTDEN</sequence>